<reference evidence="2" key="2">
    <citation type="journal article" date="2015" name="Fish Shellfish Immunol.">
        <title>Early steps in the European eel (Anguilla anguilla)-Vibrio vulnificus interaction in the gills: Role of the RtxA13 toxin.</title>
        <authorList>
            <person name="Callol A."/>
            <person name="Pajuelo D."/>
            <person name="Ebbesson L."/>
            <person name="Teles M."/>
            <person name="MacKenzie S."/>
            <person name="Amaro C."/>
        </authorList>
    </citation>
    <scope>NUCLEOTIDE SEQUENCE</scope>
</reference>
<name>A0A0E9VLM3_ANGAN</name>
<proteinExistence type="predicted"/>
<accession>A0A0E9VLM3</accession>
<dbReference type="AlphaFoldDB" id="A0A0E9VLM3"/>
<sequence length="31" mass="3317">MKPPLEEAAQKTTGKQVSALSTPSLSVSHHR</sequence>
<dbReference type="EMBL" id="GBXM01030287">
    <property type="protein sequence ID" value="JAH78290.1"/>
    <property type="molecule type" value="Transcribed_RNA"/>
</dbReference>
<organism evidence="2">
    <name type="scientific">Anguilla anguilla</name>
    <name type="common">European freshwater eel</name>
    <name type="synonym">Muraena anguilla</name>
    <dbReference type="NCBI Taxonomy" id="7936"/>
    <lineage>
        <taxon>Eukaryota</taxon>
        <taxon>Metazoa</taxon>
        <taxon>Chordata</taxon>
        <taxon>Craniata</taxon>
        <taxon>Vertebrata</taxon>
        <taxon>Euteleostomi</taxon>
        <taxon>Actinopterygii</taxon>
        <taxon>Neopterygii</taxon>
        <taxon>Teleostei</taxon>
        <taxon>Anguilliformes</taxon>
        <taxon>Anguillidae</taxon>
        <taxon>Anguilla</taxon>
    </lineage>
</organism>
<reference evidence="2" key="1">
    <citation type="submission" date="2014-11" db="EMBL/GenBank/DDBJ databases">
        <authorList>
            <person name="Amaro Gonzalez C."/>
        </authorList>
    </citation>
    <scope>NUCLEOTIDE SEQUENCE</scope>
</reference>
<protein>
    <submittedName>
        <fullName evidence="2">Uncharacterized protein</fullName>
    </submittedName>
</protein>
<feature type="compositionally biased region" description="Polar residues" evidence="1">
    <location>
        <begin position="10"/>
        <end position="31"/>
    </location>
</feature>
<evidence type="ECO:0000313" key="2">
    <source>
        <dbReference type="EMBL" id="JAH78290.1"/>
    </source>
</evidence>
<evidence type="ECO:0000256" key="1">
    <source>
        <dbReference type="SAM" id="MobiDB-lite"/>
    </source>
</evidence>
<feature type="region of interest" description="Disordered" evidence="1">
    <location>
        <begin position="1"/>
        <end position="31"/>
    </location>
</feature>